<dbReference type="Gene3D" id="3.40.50.10810">
    <property type="entry name" value="Tandem AAA-ATPase domain"/>
    <property type="match status" value="1"/>
</dbReference>
<dbReference type="WBParaSite" id="PDA_v2.g4359.t1">
    <property type="protein sequence ID" value="PDA_v2.g4359.t1"/>
    <property type="gene ID" value="PDA_v2.g4359"/>
</dbReference>
<sequence length="262" mass="30291">MKQFADLKTLLPILESSDLKLRQHQIDGIETVIKWINGGHGGIMADEMGLGKTCQAVITLALKAKVNPSAQFLIICPLSVIEHWENEIIRFGCGLLNLFVYKGYKEAREDLRSEFSSKTWNYFRMDEYYFDFPIEIVIIDEAHSVKSQTSQLHQMIRHQKANFHLLLTGTPIQNDILEFYSLLSLSDNKSFRESDSARDRFLRLPRKELEKKLKDATEKYVLRRLKSEVCKELPSSEEVILLHSLTNFQKQLYNAVLVSNHG</sequence>
<feature type="domain" description="Helicase ATP-binding" evidence="3">
    <location>
        <begin position="33"/>
        <end position="189"/>
    </location>
</feature>
<keyword evidence="1" id="KW-0547">Nucleotide-binding</keyword>
<dbReference type="GO" id="GO:0006338">
    <property type="term" value="P:chromatin remodeling"/>
    <property type="evidence" value="ECO:0007669"/>
    <property type="project" value="InterPro"/>
</dbReference>
<dbReference type="PANTHER" id="PTHR47157:SF1">
    <property type="entry name" value="CHROMODOMAIN-HELICASE-DNA-BINDING PROTEIN 1-LIKE"/>
    <property type="match status" value="1"/>
</dbReference>
<dbReference type="InterPro" id="IPR000330">
    <property type="entry name" value="SNF2_N"/>
</dbReference>
<name>A0A914QL41_9BILA</name>
<reference evidence="5" key="1">
    <citation type="submission" date="2022-11" db="UniProtKB">
        <authorList>
            <consortium name="WormBaseParasite"/>
        </authorList>
    </citation>
    <scope>IDENTIFICATION</scope>
</reference>
<keyword evidence="2" id="KW-0067">ATP-binding</keyword>
<dbReference type="SUPFAM" id="SSF52540">
    <property type="entry name" value="P-loop containing nucleoside triphosphate hydrolases"/>
    <property type="match status" value="1"/>
</dbReference>
<organism evidence="4 5">
    <name type="scientific">Panagrolaimus davidi</name>
    <dbReference type="NCBI Taxonomy" id="227884"/>
    <lineage>
        <taxon>Eukaryota</taxon>
        <taxon>Metazoa</taxon>
        <taxon>Ecdysozoa</taxon>
        <taxon>Nematoda</taxon>
        <taxon>Chromadorea</taxon>
        <taxon>Rhabditida</taxon>
        <taxon>Tylenchina</taxon>
        <taxon>Panagrolaimomorpha</taxon>
        <taxon>Panagrolaimoidea</taxon>
        <taxon>Panagrolaimidae</taxon>
        <taxon>Panagrolaimus</taxon>
    </lineage>
</organism>
<dbReference type="SMART" id="SM00487">
    <property type="entry name" value="DEXDc"/>
    <property type="match status" value="1"/>
</dbReference>
<dbReference type="InterPro" id="IPR038718">
    <property type="entry name" value="SNF2-like_sf"/>
</dbReference>
<proteinExistence type="predicted"/>
<dbReference type="GO" id="GO:0003678">
    <property type="term" value="F:DNA helicase activity"/>
    <property type="evidence" value="ECO:0007669"/>
    <property type="project" value="InterPro"/>
</dbReference>
<dbReference type="Pfam" id="PF00176">
    <property type="entry name" value="SNF2-rel_dom"/>
    <property type="match status" value="1"/>
</dbReference>
<dbReference type="GO" id="GO:0006281">
    <property type="term" value="P:DNA repair"/>
    <property type="evidence" value="ECO:0007669"/>
    <property type="project" value="InterPro"/>
</dbReference>
<evidence type="ECO:0000256" key="2">
    <source>
        <dbReference type="ARBA" id="ARBA00022840"/>
    </source>
</evidence>
<dbReference type="Gene3D" id="3.40.50.300">
    <property type="entry name" value="P-loop containing nucleotide triphosphate hydrolases"/>
    <property type="match status" value="1"/>
</dbReference>
<dbReference type="InterPro" id="IPR031053">
    <property type="entry name" value="ALC1"/>
</dbReference>
<dbReference type="PROSITE" id="PS51192">
    <property type="entry name" value="HELICASE_ATP_BIND_1"/>
    <property type="match status" value="1"/>
</dbReference>
<evidence type="ECO:0000313" key="5">
    <source>
        <dbReference type="WBParaSite" id="PDA_v2.g4359.t1"/>
    </source>
</evidence>
<protein>
    <submittedName>
        <fullName evidence="5">Helicase ATP-binding domain-containing protein</fullName>
    </submittedName>
</protein>
<dbReference type="GO" id="GO:0005524">
    <property type="term" value="F:ATP binding"/>
    <property type="evidence" value="ECO:0007669"/>
    <property type="project" value="UniProtKB-KW"/>
</dbReference>
<evidence type="ECO:0000256" key="1">
    <source>
        <dbReference type="ARBA" id="ARBA00022741"/>
    </source>
</evidence>
<evidence type="ECO:0000313" key="4">
    <source>
        <dbReference type="Proteomes" id="UP000887578"/>
    </source>
</evidence>
<accession>A0A914QL41</accession>
<evidence type="ECO:0000259" key="3">
    <source>
        <dbReference type="PROSITE" id="PS51192"/>
    </source>
</evidence>
<dbReference type="InterPro" id="IPR027417">
    <property type="entry name" value="P-loop_NTPase"/>
</dbReference>
<dbReference type="InterPro" id="IPR014001">
    <property type="entry name" value="Helicase_ATP-bd"/>
</dbReference>
<dbReference type="AlphaFoldDB" id="A0A914QL41"/>
<keyword evidence="4" id="KW-1185">Reference proteome</keyword>
<dbReference type="PANTHER" id="PTHR47157">
    <property type="entry name" value="CHROMODOMAIN-HELICASE-DNA-BINDING PROTEIN 1-LIKE"/>
    <property type="match status" value="1"/>
</dbReference>
<dbReference type="Proteomes" id="UP000887578">
    <property type="component" value="Unplaced"/>
</dbReference>